<keyword evidence="2" id="KW-0812">Transmembrane</keyword>
<gene>
    <name evidence="3" type="ORF">CBR_g41090</name>
</gene>
<proteinExistence type="predicted"/>
<keyword evidence="2" id="KW-0472">Membrane</keyword>
<dbReference type="EMBL" id="BFEA01000552">
    <property type="protein sequence ID" value="GBG86186.1"/>
    <property type="molecule type" value="Genomic_DNA"/>
</dbReference>
<organism evidence="3 4">
    <name type="scientific">Chara braunii</name>
    <name type="common">Braun's stonewort</name>
    <dbReference type="NCBI Taxonomy" id="69332"/>
    <lineage>
        <taxon>Eukaryota</taxon>
        <taxon>Viridiplantae</taxon>
        <taxon>Streptophyta</taxon>
        <taxon>Charophyceae</taxon>
        <taxon>Charales</taxon>
        <taxon>Characeae</taxon>
        <taxon>Chara</taxon>
    </lineage>
</organism>
<accession>A0A388LV31</accession>
<feature type="compositionally biased region" description="Gly residues" evidence="1">
    <location>
        <begin position="466"/>
        <end position="477"/>
    </location>
</feature>
<evidence type="ECO:0000256" key="2">
    <source>
        <dbReference type="SAM" id="Phobius"/>
    </source>
</evidence>
<dbReference type="PANTHER" id="PTHR33825:SF5">
    <property type="entry name" value="TRANSMEMBRANE PROTEIN"/>
    <property type="match status" value="1"/>
</dbReference>
<feature type="region of interest" description="Disordered" evidence="1">
    <location>
        <begin position="22"/>
        <end position="45"/>
    </location>
</feature>
<evidence type="ECO:0000256" key="1">
    <source>
        <dbReference type="SAM" id="MobiDB-lite"/>
    </source>
</evidence>
<protein>
    <submittedName>
        <fullName evidence="3">Uncharacterized protein</fullName>
    </submittedName>
</protein>
<keyword evidence="4" id="KW-1185">Reference proteome</keyword>
<reference evidence="3 4" key="1">
    <citation type="journal article" date="2018" name="Cell">
        <title>The Chara Genome: Secondary Complexity and Implications for Plant Terrestrialization.</title>
        <authorList>
            <person name="Nishiyama T."/>
            <person name="Sakayama H."/>
            <person name="Vries J.D."/>
            <person name="Buschmann H."/>
            <person name="Saint-Marcoux D."/>
            <person name="Ullrich K.K."/>
            <person name="Haas F.B."/>
            <person name="Vanderstraeten L."/>
            <person name="Becker D."/>
            <person name="Lang D."/>
            <person name="Vosolsobe S."/>
            <person name="Rombauts S."/>
            <person name="Wilhelmsson P.K.I."/>
            <person name="Janitza P."/>
            <person name="Kern R."/>
            <person name="Heyl A."/>
            <person name="Rumpler F."/>
            <person name="Villalobos L.I.A.C."/>
            <person name="Clay J.M."/>
            <person name="Skokan R."/>
            <person name="Toyoda A."/>
            <person name="Suzuki Y."/>
            <person name="Kagoshima H."/>
            <person name="Schijlen E."/>
            <person name="Tajeshwar N."/>
            <person name="Catarino B."/>
            <person name="Hetherington A.J."/>
            <person name="Saltykova A."/>
            <person name="Bonnot C."/>
            <person name="Breuninger H."/>
            <person name="Symeonidi A."/>
            <person name="Radhakrishnan G.V."/>
            <person name="Van Nieuwerburgh F."/>
            <person name="Deforce D."/>
            <person name="Chang C."/>
            <person name="Karol K.G."/>
            <person name="Hedrich R."/>
            <person name="Ulvskov P."/>
            <person name="Glockner G."/>
            <person name="Delwiche C.F."/>
            <person name="Petrasek J."/>
            <person name="Van de Peer Y."/>
            <person name="Friml J."/>
            <person name="Beilby M."/>
            <person name="Dolan L."/>
            <person name="Kohara Y."/>
            <person name="Sugano S."/>
            <person name="Fujiyama A."/>
            <person name="Delaux P.-M."/>
            <person name="Quint M."/>
            <person name="TheiBen G."/>
            <person name="Hagemann M."/>
            <person name="Harholt J."/>
            <person name="Dunand C."/>
            <person name="Zachgo S."/>
            <person name="Langdale J."/>
            <person name="Maumus F."/>
            <person name="Straeten D.V.D."/>
            <person name="Gould S.B."/>
            <person name="Rensing S.A."/>
        </authorList>
    </citation>
    <scope>NUCLEOTIDE SEQUENCE [LARGE SCALE GENOMIC DNA]</scope>
    <source>
        <strain evidence="3 4">S276</strain>
    </source>
</reference>
<dbReference type="Proteomes" id="UP000265515">
    <property type="component" value="Unassembled WGS sequence"/>
</dbReference>
<name>A0A388LV31_CHABU</name>
<evidence type="ECO:0000313" key="4">
    <source>
        <dbReference type="Proteomes" id="UP000265515"/>
    </source>
</evidence>
<dbReference type="OrthoDB" id="1923031at2759"/>
<comment type="caution">
    <text evidence="3">The sequence shown here is derived from an EMBL/GenBank/DDBJ whole genome shotgun (WGS) entry which is preliminary data.</text>
</comment>
<feature type="compositionally biased region" description="Low complexity" evidence="1">
    <location>
        <begin position="478"/>
        <end position="490"/>
    </location>
</feature>
<dbReference type="AlphaFoldDB" id="A0A388LV31"/>
<dbReference type="STRING" id="69332.A0A388LV31"/>
<feature type="region of interest" description="Disordered" evidence="1">
    <location>
        <begin position="229"/>
        <end position="249"/>
    </location>
</feature>
<feature type="transmembrane region" description="Helical" evidence="2">
    <location>
        <begin position="301"/>
        <end position="329"/>
    </location>
</feature>
<keyword evidence="2" id="KW-1133">Transmembrane helix</keyword>
<sequence>MTWQTATTRNFTNVHVAEISRGPGRERWEGAGRGQCPPLRTSSSTRCPNTSYHHRGCHVACPGAVVSWRTEQGRFCQGRGEESSVLSNETTTAAVAGTRGKRTKHIVGHAVFRSRGTRGSVLQQPTLVLGKERLRGEAVPPSSLCEMATELGAKAVILVKWDGRGWSGLKATSGSRSRPIGGGGLVMPSAVASSSSLDQGSSVSVLVGKQQSSSSSSLSSPVVKPIRQGASMTSTLSTGGGREWSGGGEGDVTMKKIDSGKESPHARTVSQAERRQIATIHAPAETRARMSLAELSRNDQAFLYLGFIACVTSGALSAMLFAAIPTLLAMKKAAEAMEKLADTAREELPGTMAAIRLSGMEISDLTMELSDLSQEIGDGVRSSARAVQAAEDGLKRVGSYASAQTIALLQERASIPVTAVKPAAARAADNTRQAIMQARKAVQDLATVRRLTGWLANRRGGDEGKGMGGGGGGGAGSGTAVASSAAGKGADFSAEESSETAAGTNNNRSSSHKHQHHQQPQQQMKDGSTDRPPNGKDSVAK</sequence>
<feature type="compositionally biased region" description="Gly residues" evidence="1">
    <location>
        <begin position="238"/>
        <end position="249"/>
    </location>
</feature>
<evidence type="ECO:0000313" key="3">
    <source>
        <dbReference type="EMBL" id="GBG86186.1"/>
    </source>
</evidence>
<feature type="region of interest" description="Disordered" evidence="1">
    <location>
        <begin position="457"/>
        <end position="541"/>
    </location>
</feature>
<dbReference type="Gramene" id="GBG86186">
    <property type="protein sequence ID" value="GBG86186"/>
    <property type="gene ID" value="CBR_g41090"/>
</dbReference>
<feature type="compositionally biased region" description="Polar residues" evidence="1">
    <location>
        <begin position="499"/>
        <end position="508"/>
    </location>
</feature>
<dbReference type="PANTHER" id="PTHR33825">
    <property type="entry name" value="CHITINASE-LIKE PROTEIN"/>
    <property type="match status" value="1"/>
</dbReference>